<proteinExistence type="predicted"/>
<dbReference type="RefSeq" id="WP_138189701.1">
    <property type="nucleotide sequence ID" value="NZ_VBWP01000001.1"/>
</dbReference>
<dbReference type="Proteomes" id="UP000306912">
    <property type="component" value="Unassembled WGS sequence"/>
</dbReference>
<evidence type="ECO:0000313" key="1">
    <source>
        <dbReference type="EMBL" id="TLG77089.1"/>
    </source>
</evidence>
<dbReference type="EMBL" id="VBWP01000001">
    <property type="protein sequence ID" value="TLG77089.1"/>
    <property type="molecule type" value="Genomic_DNA"/>
</dbReference>
<evidence type="ECO:0000313" key="2">
    <source>
        <dbReference type="Proteomes" id="UP000306912"/>
    </source>
</evidence>
<name>A0A5R8QGC3_9FIRM</name>
<accession>A0A5R8QGC3</accession>
<dbReference type="AlphaFoldDB" id="A0A5R8QGC3"/>
<sequence length="75" mass="8479">MILTSVVREKDDIETELNKKLVELHKLDCDVRDVKISTDQNNKVVALITYNFEGHSNGTFDMIMADIDKAINGIV</sequence>
<gene>
    <name evidence="1" type="ORF">FEZ08_00290</name>
</gene>
<organism evidence="1 2">
    <name type="scientific">Culicoidibacter larvae</name>
    <dbReference type="NCBI Taxonomy" id="2579976"/>
    <lineage>
        <taxon>Bacteria</taxon>
        <taxon>Bacillati</taxon>
        <taxon>Bacillota</taxon>
        <taxon>Culicoidibacteria</taxon>
        <taxon>Culicoidibacterales</taxon>
        <taxon>Culicoidibacteraceae</taxon>
        <taxon>Culicoidibacter</taxon>
    </lineage>
</organism>
<reference evidence="1 2" key="1">
    <citation type="submission" date="2019-05" db="EMBL/GenBank/DDBJ databases">
        <title>Culicoidintestinum kansasii gen. nov., sp. nov. from the gastrointestinal tract of the biting midge, Culicoides sonorensis.</title>
        <authorList>
            <person name="Neupane S."/>
            <person name="Ghosh A."/>
            <person name="Gunther S."/>
            <person name="Martin K."/>
            <person name="Zurek L."/>
        </authorList>
    </citation>
    <scope>NUCLEOTIDE SEQUENCE [LARGE SCALE GENOMIC DNA]</scope>
    <source>
        <strain evidence="1 2">CS-1</strain>
    </source>
</reference>
<comment type="caution">
    <text evidence="1">The sequence shown here is derived from an EMBL/GenBank/DDBJ whole genome shotgun (WGS) entry which is preliminary data.</text>
</comment>
<keyword evidence="2" id="KW-1185">Reference proteome</keyword>
<protein>
    <submittedName>
        <fullName evidence="1">Uncharacterized protein</fullName>
    </submittedName>
</protein>
<dbReference type="InParanoid" id="A0A5R8QGC3"/>